<evidence type="ECO:0000313" key="3">
    <source>
        <dbReference type="Proteomes" id="UP001642406"/>
    </source>
</evidence>
<reference evidence="2 3" key="1">
    <citation type="submission" date="2024-01" db="EMBL/GenBank/DDBJ databases">
        <authorList>
            <person name="Allen C."/>
            <person name="Tagirdzhanova G."/>
        </authorList>
    </citation>
    <scope>NUCLEOTIDE SEQUENCE [LARGE SCALE GENOMIC DNA]</scope>
</reference>
<feature type="region of interest" description="Disordered" evidence="1">
    <location>
        <begin position="107"/>
        <end position="129"/>
    </location>
</feature>
<sequence>MHYIRLLRPPNVVHAVKAPSRPGQGGSSLGLVLTITTDLGESFLCPDEPIRLAVELFVDTVEKQVDKVEDEVNESGDDGEGTYENEMPPPKEIVRTHIFELPLMAPSTAPAGKAGKGGKPSKAAAAAGGDASSWRAGMRVLKAEAKLSKDAEACLWGSHSSRSPTAILKRRICIRTADKKLSATCTKQLVETKSGGNGYDDGLIMPLWVDVPETADETFPHVALRQLLLDDDVAAKAGDKSKAAASVEVEEEIGESIARHVWDAGLTQKQNKTLRVLELGSGVGILGIGLAAIVQEASRRGSAAATAEEGNAIFLLTDLPEAEEHARTNMARSGSTSLDYENLDWEDGRQGHFGPAVAGDSDGNDNAWDLVVLSDCTYNVDMLPALVETLTALPSKSDTKGAKKPSVLLARKPRHASEEALFSLMTDHGWTVRANSTVPLSVLDGDAQVVELYLYEMA</sequence>
<evidence type="ECO:0000313" key="2">
    <source>
        <dbReference type="EMBL" id="CAK7227052.1"/>
    </source>
</evidence>
<keyword evidence="3" id="KW-1185">Reference proteome</keyword>
<dbReference type="PANTHER" id="PTHR14614">
    <property type="entry name" value="HEPATOCELLULAR CARCINOMA-ASSOCIATED ANTIGEN"/>
    <property type="match status" value="1"/>
</dbReference>
<feature type="region of interest" description="Disordered" evidence="1">
    <location>
        <begin position="69"/>
        <end position="88"/>
    </location>
</feature>
<dbReference type="EMBL" id="CAWUHC010000063">
    <property type="protein sequence ID" value="CAK7227052.1"/>
    <property type="molecule type" value="Genomic_DNA"/>
</dbReference>
<dbReference type="Pfam" id="PF10294">
    <property type="entry name" value="Methyltransf_16"/>
    <property type="match status" value="1"/>
</dbReference>
<gene>
    <name evidence="2" type="ORF">SBRCBS47491_006438</name>
</gene>
<dbReference type="SUPFAM" id="SSF53335">
    <property type="entry name" value="S-adenosyl-L-methionine-dependent methyltransferases"/>
    <property type="match status" value="1"/>
</dbReference>
<feature type="compositionally biased region" description="Acidic residues" evidence="1">
    <location>
        <begin position="69"/>
        <end position="83"/>
    </location>
</feature>
<dbReference type="InterPro" id="IPR019410">
    <property type="entry name" value="Methyltransf_16"/>
</dbReference>
<dbReference type="Proteomes" id="UP001642406">
    <property type="component" value="Unassembled WGS sequence"/>
</dbReference>
<protein>
    <submittedName>
        <fullName evidence="2">Uncharacterized protein</fullName>
    </submittedName>
</protein>
<comment type="caution">
    <text evidence="2">The sequence shown here is derived from an EMBL/GenBank/DDBJ whole genome shotgun (WGS) entry which is preliminary data.</text>
</comment>
<feature type="compositionally biased region" description="Low complexity" evidence="1">
    <location>
        <begin position="120"/>
        <end position="129"/>
    </location>
</feature>
<dbReference type="InterPro" id="IPR029063">
    <property type="entry name" value="SAM-dependent_MTases_sf"/>
</dbReference>
<dbReference type="Gene3D" id="3.40.50.150">
    <property type="entry name" value="Vaccinia Virus protein VP39"/>
    <property type="match status" value="1"/>
</dbReference>
<organism evidence="2 3">
    <name type="scientific">Sporothrix bragantina</name>
    <dbReference type="NCBI Taxonomy" id="671064"/>
    <lineage>
        <taxon>Eukaryota</taxon>
        <taxon>Fungi</taxon>
        <taxon>Dikarya</taxon>
        <taxon>Ascomycota</taxon>
        <taxon>Pezizomycotina</taxon>
        <taxon>Sordariomycetes</taxon>
        <taxon>Sordariomycetidae</taxon>
        <taxon>Ophiostomatales</taxon>
        <taxon>Ophiostomataceae</taxon>
        <taxon>Sporothrix</taxon>
    </lineage>
</organism>
<proteinExistence type="predicted"/>
<name>A0ABP0C4X9_9PEZI</name>
<evidence type="ECO:0000256" key="1">
    <source>
        <dbReference type="SAM" id="MobiDB-lite"/>
    </source>
</evidence>
<dbReference type="PANTHER" id="PTHR14614:SF132">
    <property type="entry name" value="PROTEIN-LYSINE METHYLTRANSFERASE C42C1.13"/>
    <property type="match status" value="1"/>
</dbReference>
<accession>A0ABP0C4X9</accession>